<dbReference type="PANTHER" id="PTHR45339:SF1">
    <property type="entry name" value="HYBRID SIGNAL TRANSDUCTION HISTIDINE KINASE J"/>
    <property type="match status" value="1"/>
</dbReference>
<organism evidence="17 18">
    <name type="scientific">Tahibacter aquaticus</name>
    <dbReference type="NCBI Taxonomy" id="520092"/>
    <lineage>
        <taxon>Bacteria</taxon>
        <taxon>Pseudomonadati</taxon>
        <taxon>Pseudomonadota</taxon>
        <taxon>Gammaproteobacteria</taxon>
        <taxon>Lysobacterales</taxon>
        <taxon>Rhodanobacteraceae</taxon>
        <taxon>Tahibacter</taxon>
    </lineage>
</organism>
<keyword evidence="5" id="KW-0808">Transferase</keyword>
<dbReference type="InterPro" id="IPR011006">
    <property type="entry name" value="CheY-like_superfamily"/>
</dbReference>
<dbReference type="InterPro" id="IPR036890">
    <property type="entry name" value="HATPase_C_sf"/>
</dbReference>
<dbReference type="InterPro" id="IPR036097">
    <property type="entry name" value="HisK_dim/P_sf"/>
</dbReference>
<dbReference type="EMBL" id="SNZH01000002">
    <property type="protein sequence ID" value="TDR47632.1"/>
    <property type="molecule type" value="Genomic_DNA"/>
</dbReference>
<dbReference type="GO" id="GO:0016020">
    <property type="term" value="C:membrane"/>
    <property type="evidence" value="ECO:0007669"/>
    <property type="project" value="UniProtKB-SubCell"/>
</dbReference>
<dbReference type="CDD" id="cd19410">
    <property type="entry name" value="HK9-like_sensor"/>
    <property type="match status" value="1"/>
</dbReference>
<dbReference type="SUPFAM" id="SSF55874">
    <property type="entry name" value="ATPase domain of HSP90 chaperone/DNA topoisomerase II/histidine kinase"/>
    <property type="match status" value="1"/>
</dbReference>
<dbReference type="Proteomes" id="UP000295293">
    <property type="component" value="Unassembled WGS sequence"/>
</dbReference>
<sequence length="715" mass="77745">MAEDQNALQAPPQSPDWDGWQRYLLLFVLALLLLLGVGWAALSTGDQLSVTLRQVTQLQEATKRLSALLARVVDLETGQRGFLLTGEEIYLKPYVEAERNISSEFRRVDEALGDYPEAREELAAIELALAQKRGEIATSLAAYQQQGPQQALALVRSGEGNRVMEDIRGAIARLTVDGRGLIADKQAYLEKVIAQRNVSIFSALGLAIVASLAGVVLLRRHLLALRQEQKLRAVAERSDKASREKSAFLANMSHEIRTPMNAIFGFSQLLSERVTDPQDKRYVDAIVTSGRSLLALINDVLDLSRIEAGKLDVRPAPMSVRELIDSAQLVFSQLAADKGLQLDTRVDASLPDVLELDQARLRQMLFNLVGNAIKYTAKGHVHIRASATADADELHATVVIEVEDSGVGIAAEAHERIFEPFTQAVGESAQEGTGLGLSITRSLVHLMGGAVTLESAPGRGSRFQIRLPHVALAVFADDIQPPAIEIAALAPLTILVADDVSLNRQLIEAMFRGSAHRLLLAEDGVQAVALTRAHKPAVVLMDIRMPQLDGLGALAQIRADAAIAATPVIAVTASSLSGDDAQLRERFDGYLRKPITRERLLAELLRVLPPPPAPVEAGDDTPSRPQALPEVLRQLQHIEKERWPGLSASLAVRESARLAEQLLQLAQQLGAPSLQRYALRLQQAAALFDPAALESTLRDFPQQRAELAAYLQDPS</sequence>
<keyword evidence="9" id="KW-0067">ATP-binding</keyword>
<dbReference type="Pfam" id="PF00512">
    <property type="entry name" value="HisKA"/>
    <property type="match status" value="1"/>
</dbReference>
<dbReference type="Pfam" id="PF02518">
    <property type="entry name" value="HATPase_c"/>
    <property type="match status" value="1"/>
</dbReference>
<evidence type="ECO:0000256" key="12">
    <source>
        <dbReference type="ARBA" id="ARBA00023136"/>
    </source>
</evidence>
<keyword evidence="10 14" id="KW-1133">Transmembrane helix</keyword>
<comment type="catalytic activity">
    <reaction evidence="1">
        <text>ATP + protein L-histidine = ADP + protein N-phospho-L-histidine.</text>
        <dbReference type="EC" id="2.7.13.3"/>
    </reaction>
</comment>
<reference evidence="17 18" key="1">
    <citation type="submission" date="2019-03" db="EMBL/GenBank/DDBJ databases">
        <title>Genomic Encyclopedia of Type Strains, Phase IV (KMG-IV): sequencing the most valuable type-strain genomes for metagenomic binning, comparative biology and taxonomic classification.</title>
        <authorList>
            <person name="Goeker M."/>
        </authorList>
    </citation>
    <scope>NUCLEOTIDE SEQUENCE [LARGE SCALE GENOMIC DNA]</scope>
    <source>
        <strain evidence="17 18">DSM 21667</strain>
    </source>
</reference>
<dbReference type="GO" id="GO:0000155">
    <property type="term" value="F:phosphorelay sensor kinase activity"/>
    <property type="evidence" value="ECO:0007669"/>
    <property type="project" value="InterPro"/>
</dbReference>
<dbReference type="InterPro" id="IPR007891">
    <property type="entry name" value="CHASE3"/>
</dbReference>
<evidence type="ECO:0000256" key="11">
    <source>
        <dbReference type="ARBA" id="ARBA00023012"/>
    </source>
</evidence>
<keyword evidence="6 14" id="KW-0812">Transmembrane</keyword>
<evidence type="ECO:0000256" key="14">
    <source>
        <dbReference type="SAM" id="Phobius"/>
    </source>
</evidence>
<evidence type="ECO:0000313" key="18">
    <source>
        <dbReference type="Proteomes" id="UP000295293"/>
    </source>
</evidence>
<evidence type="ECO:0000256" key="2">
    <source>
        <dbReference type="ARBA" id="ARBA00004370"/>
    </source>
</evidence>
<evidence type="ECO:0000256" key="8">
    <source>
        <dbReference type="ARBA" id="ARBA00022777"/>
    </source>
</evidence>
<dbReference type="PRINTS" id="PR00344">
    <property type="entry name" value="BCTRLSENSOR"/>
</dbReference>
<keyword evidence="18" id="KW-1185">Reference proteome</keyword>
<gene>
    <name evidence="17" type="ORF">DFR29_102292</name>
</gene>
<evidence type="ECO:0000313" key="17">
    <source>
        <dbReference type="EMBL" id="TDR47632.1"/>
    </source>
</evidence>
<feature type="transmembrane region" description="Helical" evidence="14">
    <location>
        <begin position="20"/>
        <end position="42"/>
    </location>
</feature>
<dbReference type="PANTHER" id="PTHR45339">
    <property type="entry name" value="HYBRID SIGNAL TRANSDUCTION HISTIDINE KINASE J"/>
    <property type="match status" value="1"/>
</dbReference>
<dbReference type="OrthoDB" id="9797243at2"/>
<evidence type="ECO:0000256" key="6">
    <source>
        <dbReference type="ARBA" id="ARBA00022692"/>
    </source>
</evidence>
<comment type="caution">
    <text evidence="17">The sequence shown here is derived from an EMBL/GenBank/DDBJ whole genome shotgun (WGS) entry which is preliminary data.</text>
</comment>
<keyword evidence="8 17" id="KW-0418">Kinase</keyword>
<dbReference type="GO" id="GO:0005524">
    <property type="term" value="F:ATP binding"/>
    <property type="evidence" value="ECO:0007669"/>
    <property type="project" value="UniProtKB-KW"/>
</dbReference>
<evidence type="ECO:0000256" key="10">
    <source>
        <dbReference type="ARBA" id="ARBA00022989"/>
    </source>
</evidence>
<dbReference type="EC" id="2.7.13.3" evidence="3"/>
<evidence type="ECO:0000256" key="5">
    <source>
        <dbReference type="ARBA" id="ARBA00022679"/>
    </source>
</evidence>
<keyword evidence="11" id="KW-0902">Two-component regulatory system</keyword>
<dbReference type="Gene3D" id="1.10.287.130">
    <property type="match status" value="1"/>
</dbReference>
<feature type="domain" description="Histidine kinase" evidence="15">
    <location>
        <begin position="251"/>
        <end position="471"/>
    </location>
</feature>
<evidence type="ECO:0000259" key="15">
    <source>
        <dbReference type="PROSITE" id="PS50109"/>
    </source>
</evidence>
<evidence type="ECO:0000256" key="4">
    <source>
        <dbReference type="ARBA" id="ARBA00022553"/>
    </source>
</evidence>
<keyword evidence="4 13" id="KW-0597">Phosphoprotein</keyword>
<dbReference type="CDD" id="cd17546">
    <property type="entry name" value="REC_hyHK_CKI1_RcsC-like"/>
    <property type="match status" value="1"/>
</dbReference>
<feature type="modified residue" description="4-aspartylphosphate" evidence="13">
    <location>
        <position position="542"/>
    </location>
</feature>
<evidence type="ECO:0000256" key="1">
    <source>
        <dbReference type="ARBA" id="ARBA00000085"/>
    </source>
</evidence>
<evidence type="ECO:0000259" key="16">
    <source>
        <dbReference type="PROSITE" id="PS50110"/>
    </source>
</evidence>
<dbReference type="RefSeq" id="WP_133817349.1">
    <property type="nucleotide sequence ID" value="NZ_SNZH01000002.1"/>
</dbReference>
<evidence type="ECO:0000256" key="9">
    <source>
        <dbReference type="ARBA" id="ARBA00022840"/>
    </source>
</evidence>
<dbReference type="CDD" id="cd16922">
    <property type="entry name" value="HATPase_EvgS-ArcB-TorS-like"/>
    <property type="match status" value="1"/>
</dbReference>
<dbReference type="SMART" id="SM00388">
    <property type="entry name" value="HisKA"/>
    <property type="match status" value="1"/>
</dbReference>
<accession>A0A4R6Z799</accession>
<dbReference type="InterPro" id="IPR001789">
    <property type="entry name" value="Sig_transdc_resp-reg_receiver"/>
</dbReference>
<dbReference type="PROSITE" id="PS50110">
    <property type="entry name" value="RESPONSE_REGULATORY"/>
    <property type="match status" value="1"/>
</dbReference>
<dbReference type="CDD" id="cd00082">
    <property type="entry name" value="HisKA"/>
    <property type="match status" value="1"/>
</dbReference>
<dbReference type="SUPFAM" id="SSF47384">
    <property type="entry name" value="Homodimeric domain of signal transducing histidine kinase"/>
    <property type="match status" value="1"/>
</dbReference>
<keyword evidence="12 14" id="KW-0472">Membrane</keyword>
<dbReference type="FunFam" id="3.30.565.10:FF:000010">
    <property type="entry name" value="Sensor histidine kinase RcsC"/>
    <property type="match status" value="1"/>
</dbReference>
<dbReference type="SMART" id="SM00387">
    <property type="entry name" value="HATPase_c"/>
    <property type="match status" value="1"/>
</dbReference>
<dbReference type="SUPFAM" id="SSF52172">
    <property type="entry name" value="CheY-like"/>
    <property type="match status" value="1"/>
</dbReference>
<comment type="subcellular location">
    <subcellularLocation>
        <location evidence="2">Membrane</location>
    </subcellularLocation>
</comment>
<proteinExistence type="predicted"/>
<dbReference type="Pfam" id="PF05227">
    <property type="entry name" value="CHASE3"/>
    <property type="match status" value="1"/>
</dbReference>
<dbReference type="InterPro" id="IPR005467">
    <property type="entry name" value="His_kinase_dom"/>
</dbReference>
<dbReference type="InterPro" id="IPR003594">
    <property type="entry name" value="HATPase_dom"/>
</dbReference>
<dbReference type="PROSITE" id="PS50109">
    <property type="entry name" value="HIS_KIN"/>
    <property type="match status" value="1"/>
</dbReference>
<dbReference type="Pfam" id="PF00072">
    <property type="entry name" value="Response_reg"/>
    <property type="match status" value="1"/>
</dbReference>
<dbReference type="AlphaFoldDB" id="A0A4R6Z799"/>
<evidence type="ECO:0000256" key="3">
    <source>
        <dbReference type="ARBA" id="ARBA00012438"/>
    </source>
</evidence>
<feature type="transmembrane region" description="Helical" evidence="14">
    <location>
        <begin position="198"/>
        <end position="218"/>
    </location>
</feature>
<dbReference type="FunFam" id="1.10.287.130:FF:000004">
    <property type="entry name" value="Ethylene receptor 1"/>
    <property type="match status" value="1"/>
</dbReference>
<dbReference type="SMART" id="SM00448">
    <property type="entry name" value="REC"/>
    <property type="match status" value="1"/>
</dbReference>
<dbReference type="InterPro" id="IPR003661">
    <property type="entry name" value="HisK_dim/P_dom"/>
</dbReference>
<keyword evidence="7" id="KW-0547">Nucleotide-binding</keyword>
<dbReference type="Gene3D" id="3.40.50.2300">
    <property type="match status" value="1"/>
</dbReference>
<dbReference type="InterPro" id="IPR004358">
    <property type="entry name" value="Sig_transdc_His_kin-like_C"/>
</dbReference>
<dbReference type="Gene3D" id="3.30.565.10">
    <property type="entry name" value="Histidine kinase-like ATPase, C-terminal domain"/>
    <property type="match status" value="1"/>
</dbReference>
<evidence type="ECO:0000256" key="13">
    <source>
        <dbReference type="PROSITE-ProRule" id="PRU00169"/>
    </source>
</evidence>
<name>A0A4R6Z799_9GAMM</name>
<feature type="domain" description="Response regulatory" evidence="16">
    <location>
        <begin position="493"/>
        <end position="608"/>
    </location>
</feature>
<evidence type="ECO:0000256" key="7">
    <source>
        <dbReference type="ARBA" id="ARBA00022741"/>
    </source>
</evidence>
<protein>
    <recommendedName>
        <fullName evidence="3">histidine kinase</fullName>
        <ecNumber evidence="3">2.7.13.3</ecNumber>
    </recommendedName>
</protein>